<protein>
    <submittedName>
        <fullName evidence="2">Uncharacterized protein</fullName>
    </submittedName>
</protein>
<dbReference type="Proteomes" id="UP001367676">
    <property type="component" value="Unassembled WGS sequence"/>
</dbReference>
<sequence length="930" mass="106866">MSLPGFDPATSSLTCTLYNSVLGFDDSDDSSSNSEDDPTFVVEDQRKETSKNKLEEWFKKIPKPSALKDKIKVKEALWLAQIKARNNHMAKPSNYNSPESESVEKNEFLHGELELAQLSDKKNEDISSNNNEEIKGKGEEFQFSEKDSQMDQSCRVESHNPDINDFQKSSENLETNPLILSVKDSSHQTSGEGIHNSQEFVNTSEKADKEKIIDSNEAIHISQEHVEHTSTETERDHSLTNTLADVQLDEADLNAVFNTVTTENHTRKKKDTATCKFCSSDVTNYERHLQRKHSDEKQVKEFLALKKGSNDRRKLLKLLRNEVKFNNFIQSSSYEDDTRYACCYCKGLFARNYLCRHKKFCPVKKEDSSPSIRTNHLAGSQTMIACISDVNNSASFVRLRNEVFSIMKPDKISFIAKSDPLIRFFGDSYLKKHSRPQMKYCCSNKMRELARLLMEIRTVLNNEKFTFIDAIDPEMFDLVAHCSRKIAGYDEENKSYRAGSLAAHLGTSLKQAASLLTRVLYKKDSFARVSDYEKKLKDVKRFRCLVTENWTGEVASLALKSVNEKKWNKPVILPLTSDVNKFRIHVIQVVEESIQLLKTNESDEKAYRNLVEGTLALIILFNRRRIGDVQYVHLESYYKNFSTNNAEECLKALSPTEKALTKYYKRIVTGGKGSRPVVILLPKNLQRYVDFMIKIRKTGMVPSENPYLFALPKAADRWIPAQKVLSKFAKNADLENPSTITSNKLRKQIASIMQILNLDEEASAQFAQFMGHTEKVHNDFYKLPQDLYQTAKVSKLLILMENGQGDKYKGKSLSEIDIDPNIDTAEEEEEEDEFLDAPSETSDSDDDYNRPILTKQKNRQMAQKTLLCRRNRWSKEEGDIVKKTFHRKIQNKQPAKKEECEALLKEHPDIFQGRTWKMIKAYVYNQCKKK</sequence>
<feature type="region of interest" description="Disordered" evidence="1">
    <location>
        <begin position="25"/>
        <end position="52"/>
    </location>
</feature>
<feature type="compositionally biased region" description="Basic and acidic residues" evidence="1">
    <location>
        <begin position="132"/>
        <end position="151"/>
    </location>
</feature>
<feature type="compositionally biased region" description="Acidic residues" evidence="1">
    <location>
        <begin position="818"/>
        <end position="835"/>
    </location>
</feature>
<proteinExistence type="predicted"/>
<gene>
    <name evidence="2" type="ORF">V9T40_008028</name>
</gene>
<evidence type="ECO:0000313" key="2">
    <source>
        <dbReference type="EMBL" id="KAK7602439.1"/>
    </source>
</evidence>
<organism evidence="2 3">
    <name type="scientific">Parthenolecanium corni</name>
    <dbReference type="NCBI Taxonomy" id="536013"/>
    <lineage>
        <taxon>Eukaryota</taxon>
        <taxon>Metazoa</taxon>
        <taxon>Ecdysozoa</taxon>
        <taxon>Arthropoda</taxon>
        <taxon>Hexapoda</taxon>
        <taxon>Insecta</taxon>
        <taxon>Pterygota</taxon>
        <taxon>Neoptera</taxon>
        <taxon>Paraneoptera</taxon>
        <taxon>Hemiptera</taxon>
        <taxon>Sternorrhyncha</taxon>
        <taxon>Coccoidea</taxon>
        <taxon>Coccidae</taxon>
        <taxon>Parthenolecanium</taxon>
    </lineage>
</organism>
<evidence type="ECO:0000313" key="3">
    <source>
        <dbReference type="Proteomes" id="UP001367676"/>
    </source>
</evidence>
<reference evidence="2 3" key="1">
    <citation type="submission" date="2024-03" db="EMBL/GenBank/DDBJ databases">
        <title>Adaptation during the transition from Ophiocordyceps entomopathogen to insect associate is accompanied by gene loss and intensified selection.</title>
        <authorList>
            <person name="Ward C.M."/>
            <person name="Onetto C.A."/>
            <person name="Borneman A.R."/>
        </authorList>
    </citation>
    <scope>NUCLEOTIDE SEQUENCE [LARGE SCALE GENOMIC DNA]</scope>
    <source>
        <strain evidence="2">AWRI1</strain>
        <tissue evidence="2">Single Adult Female</tissue>
    </source>
</reference>
<feature type="compositionally biased region" description="Basic and acidic residues" evidence="1">
    <location>
        <begin position="43"/>
        <end position="52"/>
    </location>
</feature>
<dbReference type="PANTHER" id="PTHR33480:SF1">
    <property type="entry name" value="TYR RECOMBINASE DOMAIN-CONTAINING PROTEIN"/>
    <property type="match status" value="1"/>
</dbReference>
<keyword evidence="3" id="KW-1185">Reference proteome</keyword>
<dbReference type="AlphaFoldDB" id="A0AAN9TNK9"/>
<dbReference type="EMBL" id="JBBCAQ010000008">
    <property type="protein sequence ID" value="KAK7602439.1"/>
    <property type="molecule type" value="Genomic_DNA"/>
</dbReference>
<evidence type="ECO:0000256" key="1">
    <source>
        <dbReference type="SAM" id="MobiDB-lite"/>
    </source>
</evidence>
<dbReference type="PANTHER" id="PTHR33480">
    <property type="entry name" value="SET DOMAIN-CONTAINING PROTEIN-RELATED"/>
    <property type="match status" value="1"/>
</dbReference>
<accession>A0AAN9TNK9</accession>
<comment type="caution">
    <text evidence="2">The sequence shown here is derived from an EMBL/GenBank/DDBJ whole genome shotgun (WGS) entry which is preliminary data.</text>
</comment>
<feature type="compositionally biased region" description="Acidic residues" evidence="1">
    <location>
        <begin position="25"/>
        <end position="38"/>
    </location>
</feature>
<feature type="region of interest" description="Disordered" evidence="1">
    <location>
        <begin position="818"/>
        <end position="850"/>
    </location>
</feature>
<feature type="region of interest" description="Disordered" evidence="1">
    <location>
        <begin position="122"/>
        <end position="151"/>
    </location>
</feature>
<name>A0AAN9TNK9_9HEMI</name>